<dbReference type="GO" id="GO:0007059">
    <property type="term" value="P:chromosome segregation"/>
    <property type="evidence" value="ECO:0007669"/>
    <property type="project" value="UniProtKB-KW"/>
</dbReference>
<evidence type="ECO:0000256" key="3">
    <source>
        <dbReference type="ARBA" id="ARBA00023125"/>
    </source>
</evidence>
<dbReference type="Gene3D" id="1.10.150.130">
    <property type="match status" value="1"/>
</dbReference>
<organism evidence="9 10">
    <name type="scientific">Acidithiobacillus caldus</name>
    <dbReference type="NCBI Taxonomy" id="33059"/>
    <lineage>
        <taxon>Bacteria</taxon>
        <taxon>Pseudomonadati</taxon>
        <taxon>Pseudomonadota</taxon>
        <taxon>Acidithiobacillia</taxon>
        <taxon>Acidithiobacillales</taxon>
        <taxon>Acidithiobacillaceae</taxon>
        <taxon>Acidithiobacillus</taxon>
    </lineage>
</organism>
<name>A0A1E7YZ49_9PROT</name>
<evidence type="ECO:0000256" key="1">
    <source>
        <dbReference type="ARBA" id="ARBA00022829"/>
    </source>
</evidence>
<evidence type="ECO:0000313" key="10">
    <source>
        <dbReference type="Proteomes" id="UP000175707"/>
    </source>
</evidence>
<accession>A0A1E7YZ49</accession>
<dbReference type="EMBL" id="LZYH01000332">
    <property type="protein sequence ID" value="OFC61807.1"/>
    <property type="molecule type" value="Genomic_DNA"/>
</dbReference>
<dbReference type="InterPro" id="IPR013762">
    <property type="entry name" value="Integrase-like_cat_sf"/>
</dbReference>
<dbReference type="InterPro" id="IPR044068">
    <property type="entry name" value="CB"/>
</dbReference>
<dbReference type="SUPFAM" id="SSF56349">
    <property type="entry name" value="DNA breaking-rejoining enzymes"/>
    <property type="match status" value="1"/>
</dbReference>
<feature type="domain" description="Core-binding (CB)" evidence="8">
    <location>
        <begin position="2"/>
        <end position="93"/>
    </location>
</feature>
<comment type="caution">
    <text evidence="9">The sequence shown here is derived from an EMBL/GenBank/DDBJ whole genome shotgun (WGS) entry which is preliminary data.</text>
</comment>
<proteinExistence type="predicted"/>
<dbReference type="Proteomes" id="UP000175707">
    <property type="component" value="Unassembled WGS sequence"/>
</dbReference>
<keyword evidence="4" id="KW-0233">DNA recombination</keyword>
<evidence type="ECO:0000256" key="4">
    <source>
        <dbReference type="ARBA" id="ARBA00023172"/>
    </source>
</evidence>
<dbReference type="InterPro" id="IPR010998">
    <property type="entry name" value="Integrase_recombinase_N"/>
</dbReference>
<evidence type="ECO:0000259" key="8">
    <source>
        <dbReference type="PROSITE" id="PS51900"/>
    </source>
</evidence>
<dbReference type="Pfam" id="PF00589">
    <property type="entry name" value="Phage_integrase"/>
    <property type="match status" value="1"/>
</dbReference>
<evidence type="ECO:0000313" key="9">
    <source>
        <dbReference type="EMBL" id="OFC61807.1"/>
    </source>
</evidence>
<dbReference type="Gene3D" id="1.10.443.10">
    <property type="entry name" value="Intergrase catalytic core"/>
    <property type="match status" value="1"/>
</dbReference>
<protein>
    <submittedName>
        <fullName evidence="9">Integrase</fullName>
    </submittedName>
</protein>
<dbReference type="GO" id="GO:0003677">
    <property type="term" value="F:DNA binding"/>
    <property type="evidence" value="ECO:0007669"/>
    <property type="project" value="UniProtKB-UniRule"/>
</dbReference>
<dbReference type="PROSITE" id="PS51900">
    <property type="entry name" value="CB"/>
    <property type="match status" value="1"/>
</dbReference>
<feature type="domain" description="Tyr recombinase" evidence="7">
    <location>
        <begin position="124"/>
        <end position="304"/>
    </location>
</feature>
<dbReference type="PANTHER" id="PTHR30349:SF81">
    <property type="entry name" value="TYROSINE RECOMBINASE XERC"/>
    <property type="match status" value="1"/>
</dbReference>
<keyword evidence="2" id="KW-0229">DNA integration</keyword>
<evidence type="ECO:0000256" key="5">
    <source>
        <dbReference type="PROSITE-ProRule" id="PRU01248"/>
    </source>
</evidence>
<keyword evidence="1" id="KW-0159">Chromosome partition</keyword>
<dbReference type="InterPro" id="IPR050090">
    <property type="entry name" value="Tyrosine_recombinase_XerCD"/>
</dbReference>
<dbReference type="PROSITE" id="PS51898">
    <property type="entry name" value="TYR_RECOMBINASE"/>
    <property type="match status" value="1"/>
</dbReference>
<dbReference type="Pfam" id="PF02899">
    <property type="entry name" value="Phage_int_SAM_1"/>
    <property type="match status" value="1"/>
</dbReference>
<keyword evidence="3 5" id="KW-0238">DNA-binding</keyword>
<gene>
    <name evidence="9" type="ORF">BAE30_03795</name>
</gene>
<evidence type="ECO:0000259" key="7">
    <source>
        <dbReference type="PROSITE" id="PS51898"/>
    </source>
</evidence>
<sequence>MIDIDHLQSRYQSWISGPNFRNPYSEATIRLYTLIVEKYLEYLDYEGVMDIKEANEHLIRKYVTKAARNGGNPSPSTQTARTAAIISLYDMLEFDGDISGNPARSYHESRNRNAGGKGGRSPIRLRPVLELREIERLMRVLSEDQSFAALRDHALVSFILDTALRASEVIRATIDDLDGYLRGRMRVVGKGDKERLIRFEPEYTQNIRAYLRVRSRVSRGSDILFLTDQGKAIDRNGLHTIIRRKLLKAGLSKPQSGPHLLRHTAASLWLAKGMDIRQVQENLGHSNIAITSRYLHLLDAQDQQ</sequence>
<dbReference type="GO" id="GO:0006310">
    <property type="term" value="P:DNA recombination"/>
    <property type="evidence" value="ECO:0007669"/>
    <property type="project" value="UniProtKB-KW"/>
</dbReference>
<dbReference type="InterPro" id="IPR011010">
    <property type="entry name" value="DNA_brk_join_enz"/>
</dbReference>
<dbReference type="AlphaFoldDB" id="A0A1E7YZ49"/>
<dbReference type="GO" id="GO:0015074">
    <property type="term" value="P:DNA integration"/>
    <property type="evidence" value="ECO:0007669"/>
    <property type="project" value="UniProtKB-KW"/>
</dbReference>
<dbReference type="InterPro" id="IPR004107">
    <property type="entry name" value="Integrase_SAM-like_N"/>
</dbReference>
<feature type="region of interest" description="Disordered" evidence="6">
    <location>
        <begin position="102"/>
        <end position="121"/>
    </location>
</feature>
<evidence type="ECO:0000256" key="6">
    <source>
        <dbReference type="SAM" id="MobiDB-lite"/>
    </source>
</evidence>
<dbReference type="InterPro" id="IPR002104">
    <property type="entry name" value="Integrase_catalytic"/>
</dbReference>
<evidence type="ECO:0000256" key="2">
    <source>
        <dbReference type="ARBA" id="ARBA00022908"/>
    </source>
</evidence>
<dbReference type="PANTHER" id="PTHR30349">
    <property type="entry name" value="PHAGE INTEGRASE-RELATED"/>
    <property type="match status" value="1"/>
</dbReference>
<reference evidence="9 10" key="1">
    <citation type="submission" date="2016-06" db="EMBL/GenBank/DDBJ databases">
        <title>Gene turnover analysis identifies the evolutionary adaptation of the extremophile Acidithiobacillus caldus.</title>
        <authorList>
            <person name="Zhang X."/>
        </authorList>
    </citation>
    <scope>NUCLEOTIDE SEQUENCE [LARGE SCALE GENOMIC DNA]</scope>
    <source>
        <strain evidence="9 10">S1</strain>
    </source>
</reference>